<accession>A0A3G5A3Q6</accession>
<evidence type="ECO:0000313" key="1">
    <source>
        <dbReference type="EMBL" id="AYV81865.1"/>
    </source>
</evidence>
<dbReference type="EMBL" id="MK072312">
    <property type="protein sequence ID" value="AYV81865.1"/>
    <property type="molecule type" value="Genomic_DNA"/>
</dbReference>
<sequence length="66" mass="7613">INLANNLKTNHASKVVLIVTHGVISKGYDTMKILDRIYTTNSFKTLEVENFIKQMKLRFDPSIFEL</sequence>
<reference evidence="1" key="1">
    <citation type="submission" date="2018-10" db="EMBL/GenBank/DDBJ databases">
        <title>Hidden diversity of soil giant viruses.</title>
        <authorList>
            <person name="Schulz F."/>
            <person name="Alteio L."/>
            <person name="Goudeau D."/>
            <person name="Ryan E.M."/>
            <person name="Malmstrom R.R."/>
            <person name="Blanchard J."/>
            <person name="Woyke T."/>
        </authorList>
    </citation>
    <scope>NUCLEOTIDE SEQUENCE</scope>
    <source>
        <strain evidence="1">HAV1</strain>
    </source>
</reference>
<protein>
    <submittedName>
        <fullName evidence="1">Uncharacterized protein</fullName>
    </submittedName>
</protein>
<name>A0A3G5A3Q6_9VIRU</name>
<organism evidence="1">
    <name type="scientific">Harvfovirus sp</name>
    <dbReference type="NCBI Taxonomy" id="2487768"/>
    <lineage>
        <taxon>Viruses</taxon>
        <taxon>Varidnaviria</taxon>
        <taxon>Bamfordvirae</taxon>
        <taxon>Nucleocytoviricota</taxon>
        <taxon>Megaviricetes</taxon>
        <taxon>Imitervirales</taxon>
        <taxon>Mimiviridae</taxon>
        <taxon>Klosneuvirinae</taxon>
    </lineage>
</organism>
<feature type="non-terminal residue" evidence="1">
    <location>
        <position position="1"/>
    </location>
</feature>
<dbReference type="Gene3D" id="3.40.50.2020">
    <property type="match status" value="1"/>
</dbReference>
<proteinExistence type="predicted"/>
<gene>
    <name evidence="1" type="ORF">Harvfovirus70_11</name>
</gene>
<dbReference type="InterPro" id="IPR029057">
    <property type="entry name" value="PRTase-like"/>
</dbReference>